<dbReference type="EMBL" id="LGRX02018581">
    <property type="protein sequence ID" value="KAK3259652.1"/>
    <property type="molecule type" value="Genomic_DNA"/>
</dbReference>
<keyword evidence="3" id="KW-1185">Reference proteome</keyword>
<dbReference type="PANTHER" id="PTHR12496:SF0">
    <property type="entry name" value="METHYLTRANSFERASE DOMAIN-CONTAINING PROTEIN"/>
    <property type="match status" value="1"/>
</dbReference>
<dbReference type="Proteomes" id="UP001190700">
    <property type="component" value="Unassembled WGS sequence"/>
</dbReference>
<feature type="compositionally biased region" description="Pro residues" evidence="1">
    <location>
        <begin position="60"/>
        <end position="69"/>
    </location>
</feature>
<evidence type="ECO:0000313" key="3">
    <source>
        <dbReference type="Proteomes" id="UP001190700"/>
    </source>
</evidence>
<protein>
    <submittedName>
        <fullName evidence="2">Uncharacterized protein</fullName>
    </submittedName>
</protein>
<feature type="compositionally biased region" description="Low complexity" evidence="1">
    <location>
        <begin position="116"/>
        <end position="126"/>
    </location>
</feature>
<name>A0AAE0KSZ5_9CHLO</name>
<evidence type="ECO:0000313" key="2">
    <source>
        <dbReference type="EMBL" id="KAK3259652.1"/>
    </source>
</evidence>
<evidence type="ECO:0000256" key="1">
    <source>
        <dbReference type="SAM" id="MobiDB-lite"/>
    </source>
</evidence>
<proteinExistence type="predicted"/>
<feature type="region of interest" description="Disordered" evidence="1">
    <location>
        <begin position="114"/>
        <end position="135"/>
    </location>
</feature>
<organism evidence="2 3">
    <name type="scientific">Cymbomonas tetramitiformis</name>
    <dbReference type="NCBI Taxonomy" id="36881"/>
    <lineage>
        <taxon>Eukaryota</taxon>
        <taxon>Viridiplantae</taxon>
        <taxon>Chlorophyta</taxon>
        <taxon>Pyramimonadophyceae</taxon>
        <taxon>Pyramimonadales</taxon>
        <taxon>Pyramimonadaceae</taxon>
        <taxon>Cymbomonas</taxon>
    </lineage>
</organism>
<feature type="region of interest" description="Disordered" evidence="1">
    <location>
        <begin position="42"/>
        <end position="80"/>
    </location>
</feature>
<dbReference type="AlphaFoldDB" id="A0AAE0KSZ5"/>
<feature type="compositionally biased region" description="Polar residues" evidence="1">
    <location>
        <begin position="44"/>
        <end position="57"/>
    </location>
</feature>
<dbReference type="PANTHER" id="PTHR12496">
    <property type="entry name" value="CGI-41 METHYLTRANSFERASE"/>
    <property type="match status" value="1"/>
</dbReference>
<sequence length="212" mass="21867">MGTQVLAFRHGVRVVAVDASKHLADAANSRASRLSELLKHHLRNQQSASEASCTAQATSPTPPPPPGHPPSHNSRTGSVLPEKPVGVEALLNPDTAAADLAAVVKMHVERWEEAEAAGPSASGLEGAVERQDAPKVQGTAEVEGAAEMTGMAEVAGAAEVKGSEEVAVEDGDGEGTGALFSTTGYAARQVDTGRPEHRHKLVLVGLHACGTW</sequence>
<gene>
    <name evidence="2" type="ORF">CYMTET_31361</name>
</gene>
<reference evidence="2 3" key="1">
    <citation type="journal article" date="2015" name="Genome Biol. Evol.">
        <title>Comparative Genomics of a Bacterivorous Green Alga Reveals Evolutionary Causalities and Consequences of Phago-Mixotrophic Mode of Nutrition.</title>
        <authorList>
            <person name="Burns J.A."/>
            <person name="Paasch A."/>
            <person name="Narechania A."/>
            <person name="Kim E."/>
        </authorList>
    </citation>
    <scope>NUCLEOTIDE SEQUENCE [LARGE SCALE GENOMIC DNA]</scope>
    <source>
        <strain evidence="2 3">PLY_AMNH</strain>
    </source>
</reference>
<comment type="caution">
    <text evidence="2">The sequence shown here is derived from an EMBL/GenBank/DDBJ whole genome shotgun (WGS) entry which is preliminary data.</text>
</comment>
<dbReference type="InterPro" id="IPR052220">
    <property type="entry name" value="METTL25"/>
</dbReference>
<accession>A0AAE0KSZ5</accession>